<sequence length="311" mass="33349">MEVSLTQEAEQPSGTPTAADDVIAPRNHPPANGFLKRHGLPRNHHRLGVGAKDGADLDVAYKECLKNHAASLGGHALDGCREFMPSPAATPFYPKSLKCDACGCHRNFHRRCFLDDSPLPVLPPPPQPASSNPGRLVNFQPLNRHQQSPPPPPVAVVPLAAAAPIRSPGSSSPPPISSAYYSPMMRLPAGPDSGSGRRTGQQKRFRTKFSPVQKEKMLEFAEKVGWRMQRSNLTTIRDFCEGIGVDRNVFKVWMHNNKNTLGKRMGTVSPNGLVGETFTNEGENGIGCDDAIGSGETGGARFVGSGSSPST</sequence>
<organism evidence="1 2">
    <name type="scientific">Melastoma candidum</name>
    <dbReference type="NCBI Taxonomy" id="119954"/>
    <lineage>
        <taxon>Eukaryota</taxon>
        <taxon>Viridiplantae</taxon>
        <taxon>Streptophyta</taxon>
        <taxon>Embryophyta</taxon>
        <taxon>Tracheophyta</taxon>
        <taxon>Spermatophyta</taxon>
        <taxon>Magnoliopsida</taxon>
        <taxon>eudicotyledons</taxon>
        <taxon>Gunneridae</taxon>
        <taxon>Pentapetalae</taxon>
        <taxon>rosids</taxon>
        <taxon>malvids</taxon>
        <taxon>Myrtales</taxon>
        <taxon>Melastomataceae</taxon>
        <taxon>Melastomatoideae</taxon>
        <taxon>Melastomateae</taxon>
        <taxon>Melastoma</taxon>
    </lineage>
</organism>
<dbReference type="EMBL" id="CM042885">
    <property type="protein sequence ID" value="KAI4366679.1"/>
    <property type="molecule type" value="Genomic_DNA"/>
</dbReference>
<name>A0ACB9QNG3_9MYRT</name>
<comment type="caution">
    <text evidence="1">The sequence shown here is derived from an EMBL/GenBank/DDBJ whole genome shotgun (WGS) entry which is preliminary data.</text>
</comment>
<gene>
    <name evidence="1" type="ORF">MLD38_022526</name>
</gene>
<reference evidence="2" key="1">
    <citation type="journal article" date="2023" name="Front. Plant Sci.">
        <title>Chromosomal-level genome assembly of Melastoma candidum provides insights into trichome evolution.</title>
        <authorList>
            <person name="Zhong Y."/>
            <person name="Wu W."/>
            <person name="Sun C."/>
            <person name="Zou P."/>
            <person name="Liu Y."/>
            <person name="Dai S."/>
            <person name="Zhou R."/>
        </authorList>
    </citation>
    <scope>NUCLEOTIDE SEQUENCE [LARGE SCALE GENOMIC DNA]</scope>
</reference>
<evidence type="ECO:0000313" key="2">
    <source>
        <dbReference type="Proteomes" id="UP001057402"/>
    </source>
</evidence>
<protein>
    <submittedName>
        <fullName evidence="1">Uncharacterized protein</fullName>
    </submittedName>
</protein>
<accession>A0ACB9QNG3</accession>
<proteinExistence type="predicted"/>
<evidence type="ECO:0000313" key="1">
    <source>
        <dbReference type="EMBL" id="KAI4366679.1"/>
    </source>
</evidence>
<dbReference type="Proteomes" id="UP001057402">
    <property type="component" value="Chromosome 6"/>
</dbReference>
<keyword evidence="2" id="KW-1185">Reference proteome</keyword>